<protein>
    <recommendedName>
        <fullName evidence="3">Ubiquinone biosynthesis protein</fullName>
    </recommendedName>
</protein>
<dbReference type="OMA" id="WVRWGGR"/>
<proteinExistence type="predicted"/>
<dbReference type="VEuPathDB" id="FungiDB:MSYG_0762"/>
<dbReference type="Proteomes" id="UP000186303">
    <property type="component" value="Chromosome 1"/>
</dbReference>
<name>A0A1M8A2N3_MALS4</name>
<dbReference type="AlphaFoldDB" id="A0A1M8A2N3"/>
<evidence type="ECO:0008006" key="3">
    <source>
        <dbReference type="Google" id="ProtNLM"/>
    </source>
</evidence>
<keyword evidence="2" id="KW-1185">Reference proteome</keyword>
<reference evidence="2" key="1">
    <citation type="journal article" date="2017" name="Nucleic Acids Res.">
        <title>Proteogenomics produces comprehensive and highly accurate protein-coding gene annotation in a complete genome assembly of Malassezia sympodialis.</title>
        <authorList>
            <person name="Zhu Y."/>
            <person name="Engstroem P.G."/>
            <person name="Tellgren-Roth C."/>
            <person name="Baudo C.D."/>
            <person name="Kennell J.C."/>
            <person name="Sun S."/>
            <person name="Billmyre R.B."/>
            <person name="Schroeder M.S."/>
            <person name="Andersson A."/>
            <person name="Holm T."/>
            <person name="Sigurgeirsson B."/>
            <person name="Wu G."/>
            <person name="Sankaranarayanan S.R."/>
            <person name="Siddharthan R."/>
            <person name="Sanyal K."/>
            <person name="Lundeberg J."/>
            <person name="Nystedt B."/>
            <person name="Boekhout T."/>
            <person name="Dawson T.L. Jr."/>
            <person name="Heitman J."/>
            <person name="Scheynius A."/>
            <person name="Lehtioe J."/>
        </authorList>
    </citation>
    <scope>NUCLEOTIDE SEQUENCE [LARGE SCALE GENOMIC DNA]</scope>
    <source>
        <strain evidence="2">ATCC 42132</strain>
    </source>
</reference>
<sequence length="247" mass="27067">MSTRMAGRPAVESLLRAALAHVPSKGFTLVSIRSAIPTASQWKPSNVDRALSVMFPGPDSASTSAPRRLFQTWDNHVTEELNEKFRHVTGLSNDEQAVQWLCDRLMKSDAVKSHLLLPLSLISKESCFTPINTSVLLTVPISVPNPGPLMMRAVKIAEEACFATDMITEKGPLWYTTRMRLAFAYGAAELALATLPSVSAQEAVGLFQRISQTPGVYDISQHTLTSLKIWATWGGRGWLGILRSFGL</sequence>
<accession>A0A1M8A2N3</accession>
<gene>
    <name evidence="1" type="ORF">MSYG_0762</name>
</gene>
<dbReference type="OrthoDB" id="619536at2759"/>
<dbReference type="EMBL" id="LT671821">
    <property type="protein sequence ID" value="SHO76424.1"/>
    <property type="molecule type" value="Genomic_DNA"/>
</dbReference>
<evidence type="ECO:0000313" key="2">
    <source>
        <dbReference type="Proteomes" id="UP000186303"/>
    </source>
</evidence>
<organism evidence="1 2">
    <name type="scientific">Malassezia sympodialis (strain ATCC 42132)</name>
    <name type="common">Atopic eczema-associated yeast</name>
    <dbReference type="NCBI Taxonomy" id="1230383"/>
    <lineage>
        <taxon>Eukaryota</taxon>
        <taxon>Fungi</taxon>
        <taxon>Dikarya</taxon>
        <taxon>Basidiomycota</taxon>
        <taxon>Ustilaginomycotina</taxon>
        <taxon>Malasseziomycetes</taxon>
        <taxon>Malasseziales</taxon>
        <taxon>Malasseziaceae</taxon>
        <taxon>Malassezia</taxon>
    </lineage>
</organism>
<evidence type="ECO:0000313" key="1">
    <source>
        <dbReference type="EMBL" id="SHO76424.1"/>
    </source>
</evidence>